<name>A0A9D3M9N0_ANGAN</name>
<dbReference type="EMBL" id="JAFIRN010000007">
    <property type="protein sequence ID" value="KAG5845011.1"/>
    <property type="molecule type" value="Genomic_DNA"/>
</dbReference>
<feature type="compositionally biased region" description="Basic residues" evidence="1">
    <location>
        <begin position="10"/>
        <end position="30"/>
    </location>
</feature>
<gene>
    <name evidence="2" type="ORF">ANANG_G00134240</name>
</gene>
<dbReference type="Proteomes" id="UP001044222">
    <property type="component" value="Chromosome 7"/>
</dbReference>
<evidence type="ECO:0000313" key="3">
    <source>
        <dbReference type="Proteomes" id="UP001044222"/>
    </source>
</evidence>
<feature type="compositionally biased region" description="Low complexity" evidence="1">
    <location>
        <begin position="41"/>
        <end position="65"/>
    </location>
</feature>
<evidence type="ECO:0000256" key="1">
    <source>
        <dbReference type="SAM" id="MobiDB-lite"/>
    </source>
</evidence>
<comment type="caution">
    <text evidence="2">The sequence shown here is derived from an EMBL/GenBank/DDBJ whole genome shotgun (WGS) entry which is preliminary data.</text>
</comment>
<reference evidence="2" key="1">
    <citation type="submission" date="2021-01" db="EMBL/GenBank/DDBJ databases">
        <title>A chromosome-scale assembly of European eel, Anguilla anguilla.</title>
        <authorList>
            <person name="Henkel C."/>
            <person name="Jong-Raadsen S.A."/>
            <person name="Dufour S."/>
            <person name="Weltzien F.-A."/>
            <person name="Palstra A.P."/>
            <person name="Pelster B."/>
            <person name="Spaink H.P."/>
            <person name="Van Den Thillart G.E."/>
            <person name="Jansen H."/>
            <person name="Zahm M."/>
            <person name="Klopp C."/>
            <person name="Cedric C."/>
            <person name="Louis A."/>
            <person name="Berthelot C."/>
            <person name="Parey E."/>
            <person name="Roest Crollius H."/>
            <person name="Montfort J."/>
            <person name="Robinson-Rechavi M."/>
            <person name="Bucao C."/>
            <person name="Bouchez O."/>
            <person name="Gislard M."/>
            <person name="Lluch J."/>
            <person name="Milhes M."/>
            <person name="Lampietro C."/>
            <person name="Lopez Roques C."/>
            <person name="Donnadieu C."/>
            <person name="Braasch I."/>
            <person name="Desvignes T."/>
            <person name="Postlethwait J."/>
            <person name="Bobe J."/>
            <person name="Guiguen Y."/>
            <person name="Dirks R."/>
        </authorList>
    </citation>
    <scope>NUCLEOTIDE SEQUENCE</scope>
    <source>
        <strain evidence="2">Tag_6206</strain>
        <tissue evidence="2">Liver</tissue>
    </source>
</reference>
<protein>
    <submittedName>
        <fullName evidence="2">Uncharacterized protein</fullName>
    </submittedName>
</protein>
<feature type="compositionally biased region" description="Polar residues" evidence="1">
    <location>
        <begin position="196"/>
        <end position="205"/>
    </location>
</feature>
<feature type="region of interest" description="Disordered" evidence="1">
    <location>
        <begin position="1"/>
        <end position="269"/>
    </location>
</feature>
<accession>A0A9D3M9N0</accession>
<keyword evidence="3" id="KW-1185">Reference proteome</keyword>
<proteinExistence type="predicted"/>
<sequence length="282" mass="28193">MGPQQNTVQRTRKSVRLRRRTGRTGRRGKLGPRPSPGGARGASSSRAPAADQRAPAPAPKPAASSKDGRVSGGMSVSRARHTAAAAAAAGSQKARLTERPSVAPGAKPTLGPGVALPRSAGVSRLPVKAQDHGEPGPATGGTQASVPANGGKAGPGPPAPRHAGKPPITKTTGGVRVVVQSPQRKALAAGVKNAAVPSQTPSKSAASPLHRAGSGRFQRPATAPPAVQSAQKRPLSTAAACRSDRGPSVTDLSGTAAAAIPPDCSRSPERRCAEQLLGLSLV</sequence>
<organism evidence="2 3">
    <name type="scientific">Anguilla anguilla</name>
    <name type="common">European freshwater eel</name>
    <name type="synonym">Muraena anguilla</name>
    <dbReference type="NCBI Taxonomy" id="7936"/>
    <lineage>
        <taxon>Eukaryota</taxon>
        <taxon>Metazoa</taxon>
        <taxon>Chordata</taxon>
        <taxon>Craniata</taxon>
        <taxon>Vertebrata</taxon>
        <taxon>Euteleostomi</taxon>
        <taxon>Actinopterygii</taxon>
        <taxon>Neopterygii</taxon>
        <taxon>Teleostei</taxon>
        <taxon>Anguilliformes</taxon>
        <taxon>Anguillidae</taxon>
        <taxon>Anguilla</taxon>
    </lineage>
</organism>
<dbReference type="AlphaFoldDB" id="A0A9D3M9N0"/>
<evidence type="ECO:0000313" key="2">
    <source>
        <dbReference type="EMBL" id="KAG5845011.1"/>
    </source>
</evidence>